<feature type="domain" description="Retrovirus-related Pol polyprotein from transposon TNT 1-94-like beta-barrel" evidence="2">
    <location>
        <begin position="1"/>
        <end position="50"/>
    </location>
</feature>
<gene>
    <name evidence="3" type="ORF">ES288_A05G348400v1</name>
</gene>
<name>A0A5D2GPN2_GOSDA</name>
<dbReference type="Pfam" id="PF22936">
    <property type="entry name" value="Pol_BBD"/>
    <property type="match status" value="1"/>
</dbReference>
<proteinExistence type="predicted"/>
<dbReference type="PANTHER" id="PTHR47592:SF27">
    <property type="entry name" value="OS08G0421700 PROTEIN"/>
    <property type="match status" value="1"/>
</dbReference>
<accession>A0A5D2GPN2</accession>
<sequence>MGNSSNSEVLGKGKILLKLTSGKILALNNVLCVHALRRNLISCGLLNKKNIKLVFESEKLVLSHNGNYIRKGFLSGRLFVIETVSNTSTSAYTIESLDMSHARLGHVNFYSYKMLTKMKLLPNLDNNNHTRPHSKPVDDGKTVLLELIHTDLTDFRNTENDFSRYTKVYLLWSKDEADKSFLLYKIEV</sequence>
<dbReference type="InterPro" id="IPR025724">
    <property type="entry name" value="GAG-pre-integrase_dom"/>
</dbReference>
<dbReference type="AlphaFoldDB" id="A0A5D2GPN2"/>
<keyword evidence="4" id="KW-1185">Reference proteome</keyword>
<dbReference type="Pfam" id="PF13976">
    <property type="entry name" value="gag_pre-integrs"/>
    <property type="match status" value="1"/>
</dbReference>
<dbReference type="InterPro" id="IPR054722">
    <property type="entry name" value="PolX-like_BBD"/>
</dbReference>
<feature type="domain" description="GAG-pre-integrase" evidence="1">
    <location>
        <begin position="79"/>
        <end position="128"/>
    </location>
</feature>
<evidence type="ECO:0000313" key="3">
    <source>
        <dbReference type="EMBL" id="TYH19396.1"/>
    </source>
</evidence>
<dbReference type="PANTHER" id="PTHR47592">
    <property type="entry name" value="PBF68 PROTEIN"/>
    <property type="match status" value="1"/>
</dbReference>
<evidence type="ECO:0000259" key="2">
    <source>
        <dbReference type="Pfam" id="PF22936"/>
    </source>
</evidence>
<dbReference type="Proteomes" id="UP000323506">
    <property type="component" value="Chromosome A05"/>
</dbReference>
<protein>
    <recommendedName>
        <fullName evidence="5">GAG-pre-integrase domain-containing protein</fullName>
    </recommendedName>
</protein>
<evidence type="ECO:0000259" key="1">
    <source>
        <dbReference type="Pfam" id="PF13976"/>
    </source>
</evidence>
<organism evidence="3 4">
    <name type="scientific">Gossypium darwinii</name>
    <name type="common">Darwin's cotton</name>
    <name type="synonym">Gossypium barbadense var. darwinii</name>
    <dbReference type="NCBI Taxonomy" id="34276"/>
    <lineage>
        <taxon>Eukaryota</taxon>
        <taxon>Viridiplantae</taxon>
        <taxon>Streptophyta</taxon>
        <taxon>Embryophyta</taxon>
        <taxon>Tracheophyta</taxon>
        <taxon>Spermatophyta</taxon>
        <taxon>Magnoliopsida</taxon>
        <taxon>eudicotyledons</taxon>
        <taxon>Gunneridae</taxon>
        <taxon>Pentapetalae</taxon>
        <taxon>rosids</taxon>
        <taxon>malvids</taxon>
        <taxon>Malvales</taxon>
        <taxon>Malvaceae</taxon>
        <taxon>Malvoideae</taxon>
        <taxon>Gossypium</taxon>
    </lineage>
</organism>
<evidence type="ECO:0000313" key="4">
    <source>
        <dbReference type="Proteomes" id="UP000323506"/>
    </source>
</evidence>
<reference evidence="3 4" key="1">
    <citation type="submission" date="2019-06" db="EMBL/GenBank/DDBJ databases">
        <title>WGS assembly of Gossypium darwinii.</title>
        <authorList>
            <person name="Chen Z.J."/>
            <person name="Sreedasyam A."/>
            <person name="Ando A."/>
            <person name="Song Q."/>
            <person name="De L."/>
            <person name="Hulse-Kemp A."/>
            <person name="Ding M."/>
            <person name="Ye W."/>
            <person name="Kirkbride R."/>
            <person name="Jenkins J."/>
            <person name="Plott C."/>
            <person name="Lovell J."/>
            <person name="Lin Y.-M."/>
            <person name="Vaughn R."/>
            <person name="Liu B."/>
            <person name="Li W."/>
            <person name="Simpson S."/>
            <person name="Scheffler B."/>
            <person name="Saski C."/>
            <person name="Grover C."/>
            <person name="Hu G."/>
            <person name="Conover J."/>
            <person name="Carlson J."/>
            <person name="Shu S."/>
            <person name="Boston L."/>
            <person name="Williams M."/>
            <person name="Peterson D."/>
            <person name="Mcgee K."/>
            <person name="Jones D."/>
            <person name="Wendel J."/>
            <person name="Stelly D."/>
            <person name="Grimwood J."/>
            <person name="Schmutz J."/>
        </authorList>
    </citation>
    <scope>NUCLEOTIDE SEQUENCE [LARGE SCALE GENOMIC DNA]</scope>
    <source>
        <strain evidence="3">1808015.09</strain>
    </source>
</reference>
<evidence type="ECO:0008006" key="5">
    <source>
        <dbReference type="Google" id="ProtNLM"/>
    </source>
</evidence>
<dbReference type="EMBL" id="CM017692">
    <property type="protein sequence ID" value="TYH19396.1"/>
    <property type="molecule type" value="Genomic_DNA"/>
</dbReference>